<evidence type="ECO:0000313" key="2">
    <source>
        <dbReference type="EMBL" id="MFD1514639.1"/>
    </source>
</evidence>
<dbReference type="EMBL" id="JBHUDC010000008">
    <property type="protein sequence ID" value="MFD1514639.1"/>
    <property type="molecule type" value="Genomic_DNA"/>
</dbReference>
<feature type="transmembrane region" description="Helical" evidence="1">
    <location>
        <begin position="44"/>
        <end position="71"/>
    </location>
</feature>
<dbReference type="Proteomes" id="UP001597187">
    <property type="component" value="Unassembled WGS sequence"/>
</dbReference>
<keyword evidence="3" id="KW-1185">Reference proteome</keyword>
<keyword evidence="1" id="KW-1133">Transmembrane helix</keyword>
<reference evidence="2 3" key="1">
    <citation type="journal article" date="2019" name="Int. J. Syst. Evol. Microbiol.">
        <title>The Global Catalogue of Microorganisms (GCM) 10K type strain sequencing project: providing services to taxonomists for standard genome sequencing and annotation.</title>
        <authorList>
            <consortium name="The Broad Institute Genomics Platform"/>
            <consortium name="The Broad Institute Genome Sequencing Center for Infectious Disease"/>
            <person name="Wu L."/>
            <person name="Ma J."/>
        </authorList>
    </citation>
    <scope>NUCLEOTIDE SEQUENCE [LARGE SCALE GENOMIC DNA]</scope>
    <source>
        <strain evidence="2 3">CGMCC 1.12563</strain>
    </source>
</reference>
<evidence type="ECO:0000256" key="1">
    <source>
        <dbReference type="SAM" id="Phobius"/>
    </source>
</evidence>
<keyword evidence="1" id="KW-0472">Membrane</keyword>
<sequence length="79" mass="8451">MAWQDLAFAVGSMIGIFALLPTLRDQTALVPRRTSVVSVLLGGLYTVTFVSLGMWLSAVGSVATATVWFAIASWRSTES</sequence>
<organism evidence="2 3">
    <name type="scientific">Halomarina rubra</name>
    <dbReference type="NCBI Taxonomy" id="2071873"/>
    <lineage>
        <taxon>Archaea</taxon>
        <taxon>Methanobacteriati</taxon>
        <taxon>Methanobacteriota</taxon>
        <taxon>Stenosarchaea group</taxon>
        <taxon>Halobacteria</taxon>
        <taxon>Halobacteriales</taxon>
        <taxon>Natronomonadaceae</taxon>
        <taxon>Halomarina</taxon>
    </lineage>
</organism>
<dbReference type="AlphaFoldDB" id="A0ABD6AY11"/>
<name>A0ABD6AY11_9EURY</name>
<evidence type="ECO:0008006" key="4">
    <source>
        <dbReference type="Google" id="ProtNLM"/>
    </source>
</evidence>
<dbReference type="RefSeq" id="WP_250874581.1">
    <property type="nucleotide sequence ID" value="NZ_JALXFV010000008.1"/>
</dbReference>
<gene>
    <name evidence="2" type="ORF">ACFSBT_15265</name>
</gene>
<comment type="caution">
    <text evidence="2">The sequence shown here is derived from an EMBL/GenBank/DDBJ whole genome shotgun (WGS) entry which is preliminary data.</text>
</comment>
<keyword evidence="1" id="KW-0812">Transmembrane</keyword>
<accession>A0ABD6AY11</accession>
<protein>
    <recommendedName>
        <fullName evidence="4">MtN3 and saliva related transmembrane protein</fullName>
    </recommendedName>
</protein>
<proteinExistence type="predicted"/>
<evidence type="ECO:0000313" key="3">
    <source>
        <dbReference type="Proteomes" id="UP001597187"/>
    </source>
</evidence>
<feature type="transmembrane region" description="Helical" evidence="1">
    <location>
        <begin position="6"/>
        <end position="23"/>
    </location>
</feature>